<dbReference type="RefSeq" id="XP_028141834.1">
    <property type="nucleotide sequence ID" value="XM_028286033.1"/>
</dbReference>
<dbReference type="InParanoid" id="A0A6P7FZ38"/>
<dbReference type="SUPFAM" id="SSF46689">
    <property type="entry name" value="Homeodomain-like"/>
    <property type="match status" value="1"/>
</dbReference>
<comment type="similarity">
    <text evidence="2">Belongs to the AAA ATPase family.</text>
</comment>
<dbReference type="OrthoDB" id="5421at2759"/>
<dbReference type="Pfam" id="PF00004">
    <property type="entry name" value="AAA"/>
    <property type="match status" value="1"/>
</dbReference>
<evidence type="ECO:0000256" key="4">
    <source>
        <dbReference type="ARBA" id="ARBA00022840"/>
    </source>
</evidence>
<dbReference type="GO" id="GO:0045815">
    <property type="term" value="P:transcription initiation-coupled chromatin remodeling"/>
    <property type="evidence" value="ECO:0007669"/>
    <property type="project" value="TreeGrafter"/>
</dbReference>
<dbReference type="InterPro" id="IPR009057">
    <property type="entry name" value="Homeodomain-like_sf"/>
</dbReference>
<dbReference type="SMART" id="SM00382">
    <property type="entry name" value="AAA"/>
    <property type="match status" value="1"/>
</dbReference>
<dbReference type="PANTHER" id="PTHR23069:SF0">
    <property type="entry name" value="TAT-BINDING HOMOLOG 7"/>
    <property type="match status" value="1"/>
</dbReference>
<keyword evidence="5" id="KW-0103">Bromodomain</keyword>
<dbReference type="FunFam" id="3.40.50.300:FF:000061">
    <property type="entry name" value="ATPase family, AAA domain-containing 2"/>
    <property type="match status" value="1"/>
</dbReference>
<dbReference type="InterPro" id="IPR041569">
    <property type="entry name" value="AAA_lid_3"/>
</dbReference>
<dbReference type="Pfam" id="PF17862">
    <property type="entry name" value="AAA_lid_3"/>
    <property type="match status" value="1"/>
</dbReference>
<evidence type="ECO:0000256" key="2">
    <source>
        <dbReference type="ARBA" id="ARBA00006914"/>
    </source>
</evidence>
<keyword evidence="4" id="KW-0067">ATP-binding</keyword>
<dbReference type="InterPro" id="IPR027417">
    <property type="entry name" value="P-loop_NTPase"/>
</dbReference>
<evidence type="ECO:0000313" key="7">
    <source>
        <dbReference type="RefSeq" id="XP_028141834.1"/>
    </source>
</evidence>
<sequence length="713" mass="81642">MSTLLNQPKENRKVKACKDLIDFSKVGGLDHHLKTLRELIIFPLLHGHIFAHFKIKAPRGVLFYGPPGTGKTLVAGALVAELNKEGIGKVSFFQRKGADVLDKWVGESEKNLRTLFEKAIKSRPSVIFFDELDGLAPTRNDKNDHIHSSVVATLLSLMDGLDSKPGVIVIGATNRIEAIDPALRRKGRFDKELYFPLPGVQARKEIIQVHTNNWKYKPPQKFIEQLADVTPGYCGSDIQALCSEAVMYCLKRTYPNINCKGFNVKIEAASLRVDECDFLEAKLNLIPSSMKQGMKMRNFSDVIRPLLIRQHKKIVKYINTLWPHFLQEEHRFTCGERRYAGRMLLIGNNLKGLNTHMIPSLLKTMEHLPTFVYDSGVFNLHNFFYNNSTIVVKIENPNQQEREDFFAPLFFDNEGLSVNSVWNRLRTPEKQVIKCEDNPPPTQNAKKRKRKSKIDQEVERLGKKYINYVKMPRHYKRKLGFRKYADYTEEDLKACLSAIKDGMSTRVAAETFKIPRRTIFYKLKGVHAGKPGYPTIFSYEEKRCFVQCIQSLSDAGFPVTGMELRQIIKSYLNCQGKNITRFKDNTPEEIDDDEPIYISTSEKLFDPRQCFTKILSDLINKKGNFEEASDCTSSDKGSTSKANNEIYEEKIYNLWRQVSTVTSKNMAVAQLELLYDVISTCIGIYQNSIDSLLQNLENVLKQTETSYEVQVDY</sequence>
<dbReference type="Gene3D" id="1.10.10.60">
    <property type="entry name" value="Homeodomain-like"/>
    <property type="match status" value="1"/>
</dbReference>
<dbReference type="GO" id="GO:0006337">
    <property type="term" value="P:nucleosome disassembly"/>
    <property type="evidence" value="ECO:0007669"/>
    <property type="project" value="TreeGrafter"/>
</dbReference>
<reference evidence="7" key="1">
    <citation type="submission" date="2025-08" db="UniProtKB">
        <authorList>
            <consortium name="RefSeq"/>
        </authorList>
    </citation>
    <scope>IDENTIFICATION</scope>
    <source>
        <tissue evidence="7">Whole insect</tissue>
    </source>
</reference>
<dbReference type="InterPro" id="IPR003959">
    <property type="entry name" value="ATPase_AAA_core"/>
</dbReference>
<feature type="domain" description="AAA+ ATPase" evidence="6">
    <location>
        <begin position="57"/>
        <end position="199"/>
    </location>
</feature>
<gene>
    <name evidence="7" type="primary">LOC114335737</name>
</gene>
<organism evidence="7">
    <name type="scientific">Diabrotica virgifera virgifera</name>
    <name type="common">western corn rootworm</name>
    <dbReference type="NCBI Taxonomy" id="50390"/>
    <lineage>
        <taxon>Eukaryota</taxon>
        <taxon>Metazoa</taxon>
        <taxon>Ecdysozoa</taxon>
        <taxon>Arthropoda</taxon>
        <taxon>Hexapoda</taxon>
        <taxon>Insecta</taxon>
        <taxon>Pterygota</taxon>
        <taxon>Neoptera</taxon>
        <taxon>Endopterygota</taxon>
        <taxon>Coleoptera</taxon>
        <taxon>Polyphaga</taxon>
        <taxon>Cucujiformia</taxon>
        <taxon>Chrysomeloidea</taxon>
        <taxon>Chrysomelidae</taxon>
        <taxon>Galerucinae</taxon>
        <taxon>Diabroticina</taxon>
        <taxon>Diabroticites</taxon>
        <taxon>Diabrotica</taxon>
    </lineage>
</organism>
<dbReference type="SUPFAM" id="SSF52540">
    <property type="entry name" value="P-loop containing nucleoside triphosphate hydrolases"/>
    <property type="match status" value="1"/>
</dbReference>
<dbReference type="GO" id="GO:0042393">
    <property type="term" value="F:histone binding"/>
    <property type="evidence" value="ECO:0007669"/>
    <property type="project" value="TreeGrafter"/>
</dbReference>
<dbReference type="GO" id="GO:0006334">
    <property type="term" value="P:nucleosome assembly"/>
    <property type="evidence" value="ECO:0007669"/>
    <property type="project" value="TreeGrafter"/>
</dbReference>
<proteinExistence type="inferred from homology"/>
<dbReference type="AlphaFoldDB" id="A0A6P7FZ38"/>
<dbReference type="Gene3D" id="1.10.8.60">
    <property type="match status" value="1"/>
</dbReference>
<dbReference type="GO" id="GO:0003682">
    <property type="term" value="F:chromatin binding"/>
    <property type="evidence" value="ECO:0007669"/>
    <property type="project" value="TreeGrafter"/>
</dbReference>
<dbReference type="GO" id="GO:0005634">
    <property type="term" value="C:nucleus"/>
    <property type="evidence" value="ECO:0007669"/>
    <property type="project" value="UniProtKB-SubCell"/>
</dbReference>
<evidence type="ECO:0000259" key="6">
    <source>
        <dbReference type="SMART" id="SM00382"/>
    </source>
</evidence>
<dbReference type="PANTHER" id="PTHR23069">
    <property type="entry name" value="AAA DOMAIN-CONTAINING"/>
    <property type="match status" value="1"/>
</dbReference>
<dbReference type="PROSITE" id="PS00674">
    <property type="entry name" value="AAA"/>
    <property type="match status" value="1"/>
</dbReference>
<keyword evidence="3" id="KW-0547">Nucleotide-binding</keyword>
<evidence type="ECO:0000256" key="5">
    <source>
        <dbReference type="ARBA" id="ARBA00023117"/>
    </source>
</evidence>
<dbReference type="InterPro" id="IPR003593">
    <property type="entry name" value="AAA+_ATPase"/>
</dbReference>
<dbReference type="Gene3D" id="3.40.50.300">
    <property type="entry name" value="P-loop containing nucleotide triphosphate hydrolases"/>
    <property type="match status" value="1"/>
</dbReference>
<dbReference type="InterPro" id="IPR003960">
    <property type="entry name" value="ATPase_AAA_CS"/>
</dbReference>
<protein>
    <submittedName>
        <fullName evidence="7">Uncharacterized protein LOC114335737</fullName>
    </submittedName>
</protein>
<evidence type="ECO:0000256" key="3">
    <source>
        <dbReference type="ARBA" id="ARBA00022741"/>
    </source>
</evidence>
<evidence type="ECO:0000256" key="1">
    <source>
        <dbReference type="ARBA" id="ARBA00004123"/>
    </source>
</evidence>
<dbReference type="InterPro" id="IPR045199">
    <property type="entry name" value="ATAD2-like"/>
</dbReference>
<dbReference type="GO" id="GO:0005524">
    <property type="term" value="F:ATP binding"/>
    <property type="evidence" value="ECO:0007669"/>
    <property type="project" value="UniProtKB-KW"/>
</dbReference>
<name>A0A6P7FZ38_DIAVI</name>
<dbReference type="GO" id="GO:0016887">
    <property type="term" value="F:ATP hydrolysis activity"/>
    <property type="evidence" value="ECO:0007669"/>
    <property type="project" value="InterPro"/>
</dbReference>
<accession>A0A6P7FZ38</accession>
<comment type="subcellular location">
    <subcellularLocation>
        <location evidence="1">Nucleus</location>
    </subcellularLocation>
</comment>